<dbReference type="Pfam" id="PF00171">
    <property type="entry name" value="Aldedh"/>
    <property type="match status" value="1"/>
</dbReference>
<sequence length="487" mass="49758">MTGAAVMSATAMIGGDPYPAGKSYEVLDPATGEVLGTAADCLATDADVAARAAAEAFPAWSALGLDKRRAVLAAAARSLAQRRAELIELAVRDTGALVDVATATQVGAAITRLEQWAAMPESSLDVPSPPPGSGLTSTVRRVPVGVVACISPYNFPLLAMVGKIVPALFAGNSVVMKPAPQDPLLVVALAEALRDGLAEVGAPAGAVNLLTGESAAVGSALVNNPAVGAVSFTGSTAVGIQIHRDASDAMKPLLLELGGKGAVVVRADADPGVVAASITRTWTVQSGQVCLTPARIIADTAVHDAVVARLRERLAGLRIGDPHDPATTVGPVISAVQRAKIDDLVRTASAEGCTVERREDLPARGFFAAPTLVTGCDPENTIMREEVFGPVLSVMRSNGDDEAVAAANSTRYALTDYVFSADVGAARSIARRLRAAQVGINTTRRHGAAPFGGNHASGIGRSGGVWSLDHCTTIQAHTEPETEAGNA</sequence>
<dbReference type="RefSeq" id="WP_168512246.1">
    <property type="nucleotide sequence ID" value="NZ_JAAXLS010000002.1"/>
</dbReference>
<evidence type="ECO:0000256" key="1">
    <source>
        <dbReference type="ARBA" id="ARBA00023002"/>
    </source>
</evidence>
<proteinExistence type="predicted"/>
<evidence type="ECO:0000313" key="4">
    <source>
        <dbReference type="Proteomes" id="UP000715441"/>
    </source>
</evidence>
<name>A0ABX1IY55_9PSEU</name>
<dbReference type="Gene3D" id="3.40.605.10">
    <property type="entry name" value="Aldehyde Dehydrogenase, Chain A, domain 1"/>
    <property type="match status" value="1"/>
</dbReference>
<feature type="domain" description="Aldehyde dehydrogenase" evidence="2">
    <location>
        <begin position="22"/>
        <end position="475"/>
    </location>
</feature>
<dbReference type="PANTHER" id="PTHR11699">
    <property type="entry name" value="ALDEHYDE DEHYDROGENASE-RELATED"/>
    <property type="match status" value="1"/>
</dbReference>
<keyword evidence="1" id="KW-0560">Oxidoreductase</keyword>
<gene>
    <name evidence="3" type="ORF">HFP15_06000</name>
</gene>
<dbReference type="InterPro" id="IPR016163">
    <property type="entry name" value="Ald_DH_C"/>
</dbReference>
<dbReference type="EMBL" id="JAAXLS010000002">
    <property type="protein sequence ID" value="NKQ52427.1"/>
    <property type="molecule type" value="Genomic_DNA"/>
</dbReference>
<dbReference type="InterPro" id="IPR016161">
    <property type="entry name" value="Ald_DH/histidinol_DH"/>
</dbReference>
<dbReference type="Proteomes" id="UP000715441">
    <property type="component" value="Unassembled WGS sequence"/>
</dbReference>
<keyword evidence="4" id="KW-1185">Reference proteome</keyword>
<evidence type="ECO:0000259" key="2">
    <source>
        <dbReference type="Pfam" id="PF00171"/>
    </source>
</evidence>
<protein>
    <submittedName>
        <fullName evidence="3">Aldehyde dehydrogenase</fullName>
    </submittedName>
</protein>
<dbReference type="Gene3D" id="3.40.309.10">
    <property type="entry name" value="Aldehyde Dehydrogenase, Chain A, domain 2"/>
    <property type="match status" value="1"/>
</dbReference>
<reference evidence="3 4" key="1">
    <citation type="submission" date="2020-04" db="EMBL/GenBank/DDBJ databases">
        <title>Novel species.</title>
        <authorList>
            <person name="Teo W.F.A."/>
            <person name="Lipun K."/>
            <person name="Srisuk N."/>
            <person name="Duangmal K."/>
        </authorList>
    </citation>
    <scope>NUCLEOTIDE SEQUENCE [LARGE SCALE GENOMIC DNA]</scope>
    <source>
        <strain evidence="3 4">K13G38</strain>
    </source>
</reference>
<dbReference type="InterPro" id="IPR015590">
    <property type="entry name" value="Aldehyde_DH_dom"/>
</dbReference>
<comment type="caution">
    <text evidence="3">The sequence shown here is derived from an EMBL/GenBank/DDBJ whole genome shotgun (WGS) entry which is preliminary data.</text>
</comment>
<evidence type="ECO:0000313" key="3">
    <source>
        <dbReference type="EMBL" id="NKQ52427.1"/>
    </source>
</evidence>
<dbReference type="InterPro" id="IPR016162">
    <property type="entry name" value="Ald_DH_N"/>
</dbReference>
<organism evidence="3 4">
    <name type="scientific">Amycolatopsis acididurans</name>
    <dbReference type="NCBI Taxonomy" id="2724524"/>
    <lineage>
        <taxon>Bacteria</taxon>
        <taxon>Bacillati</taxon>
        <taxon>Actinomycetota</taxon>
        <taxon>Actinomycetes</taxon>
        <taxon>Pseudonocardiales</taxon>
        <taxon>Pseudonocardiaceae</taxon>
        <taxon>Amycolatopsis</taxon>
    </lineage>
</organism>
<dbReference type="SUPFAM" id="SSF53720">
    <property type="entry name" value="ALDH-like"/>
    <property type="match status" value="1"/>
</dbReference>
<accession>A0ABX1IY55</accession>